<evidence type="ECO:0000313" key="2">
    <source>
        <dbReference type="EMBL" id="KAF1919960.1"/>
    </source>
</evidence>
<feature type="domain" description="Fungal STAND N-terminal Goodbye" evidence="1">
    <location>
        <begin position="14"/>
        <end position="123"/>
    </location>
</feature>
<keyword evidence="3" id="KW-1185">Reference proteome</keyword>
<name>A0A6A5QYM2_AMPQU</name>
<dbReference type="InterPro" id="IPR031350">
    <property type="entry name" value="Goodbye_dom"/>
</dbReference>
<sequence length="140" mass="15683">MTQQQSRFDAIFAEGRRRYERKTGQRCDAAIFIKMTTVSDVRTYIQQENDRFDSFRARHNTVYERLNAAFTPLERLGSLVATASSAGFPPAGVCLGAVALLIKSAQDVSSHYDSILDLFDILAVRHYRTFATQSNTPSAP</sequence>
<gene>
    <name evidence="2" type="ORF">BDU57DRAFT_442881</name>
</gene>
<organism evidence="2 3">
    <name type="scientific">Ampelomyces quisqualis</name>
    <name type="common">Powdery mildew agent</name>
    <dbReference type="NCBI Taxonomy" id="50730"/>
    <lineage>
        <taxon>Eukaryota</taxon>
        <taxon>Fungi</taxon>
        <taxon>Dikarya</taxon>
        <taxon>Ascomycota</taxon>
        <taxon>Pezizomycotina</taxon>
        <taxon>Dothideomycetes</taxon>
        <taxon>Pleosporomycetidae</taxon>
        <taxon>Pleosporales</taxon>
        <taxon>Pleosporineae</taxon>
        <taxon>Phaeosphaeriaceae</taxon>
        <taxon>Ampelomyces</taxon>
    </lineage>
</organism>
<dbReference type="Pfam" id="PF17109">
    <property type="entry name" value="Goodbye"/>
    <property type="match status" value="1"/>
</dbReference>
<protein>
    <recommendedName>
        <fullName evidence="1">Fungal STAND N-terminal Goodbye domain-containing protein</fullName>
    </recommendedName>
</protein>
<proteinExistence type="predicted"/>
<reference evidence="2" key="1">
    <citation type="journal article" date="2020" name="Stud. Mycol.">
        <title>101 Dothideomycetes genomes: a test case for predicting lifestyles and emergence of pathogens.</title>
        <authorList>
            <person name="Haridas S."/>
            <person name="Albert R."/>
            <person name="Binder M."/>
            <person name="Bloem J."/>
            <person name="Labutti K."/>
            <person name="Salamov A."/>
            <person name="Andreopoulos B."/>
            <person name="Baker S."/>
            <person name="Barry K."/>
            <person name="Bills G."/>
            <person name="Bluhm B."/>
            <person name="Cannon C."/>
            <person name="Castanera R."/>
            <person name="Culley D."/>
            <person name="Daum C."/>
            <person name="Ezra D."/>
            <person name="Gonzalez J."/>
            <person name="Henrissat B."/>
            <person name="Kuo A."/>
            <person name="Liang C."/>
            <person name="Lipzen A."/>
            <person name="Lutzoni F."/>
            <person name="Magnuson J."/>
            <person name="Mondo S."/>
            <person name="Nolan M."/>
            <person name="Ohm R."/>
            <person name="Pangilinan J."/>
            <person name="Park H.-J."/>
            <person name="Ramirez L."/>
            <person name="Alfaro M."/>
            <person name="Sun H."/>
            <person name="Tritt A."/>
            <person name="Yoshinaga Y."/>
            <person name="Zwiers L.-H."/>
            <person name="Turgeon B."/>
            <person name="Goodwin S."/>
            <person name="Spatafora J."/>
            <person name="Crous P."/>
            <person name="Grigoriev I."/>
        </authorList>
    </citation>
    <scope>NUCLEOTIDE SEQUENCE</scope>
    <source>
        <strain evidence="2">HMLAC05119</strain>
    </source>
</reference>
<dbReference type="AlphaFoldDB" id="A0A6A5QYM2"/>
<dbReference type="Proteomes" id="UP000800096">
    <property type="component" value="Unassembled WGS sequence"/>
</dbReference>
<evidence type="ECO:0000313" key="3">
    <source>
        <dbReference type="Proteomes" id="UP000800096"/>
    </source>
</evidence>
<accession>A0A6A5QYM2</accession>
<dbReference type="OrthoDB" id="448455at2759"/>
<dbReference type="EMBL" id="ML979133">
    <property type="protein sequence ID" value="KAF1919960.1"/>
    <property type="molecule type" value="Genomic_DNA"/>
</dbReference>
<evidence type="ECO:0000259" key="1">
    <source>
        <dbReference type="Pfam" id="PF17109"/>
    </source>
</evidence>